<dbReference type="GeneID" id="70913655"/>
<keyword evidence="4" id="KW-1185">Reference proteome</keyword>
<evidence type="ECO:0000313" key="4">
    <source>
        <dbReference type="Proteomes" id="UP000092741"/>
    </source>
</evidence>
<feature type="compositionally biased region" description="Basic and acidic residues" evidence="2">
    <location>
        <begin position="77"/>
        <end position="87"/>
    </location>
</feature>
<feature type="region of interest" description="Disordered" evidence="2">
    <location>
        <begin position="77"/>
        <end position="99"/>
    </location>
</feature>
<gene>
    <name evidence="3" type="ORF">BA890_00730</name>
</gene>
<reference evidence="3 4" key="1">
    <citation type="submission" date="2016-07" db="EMBL/GenBank/DDBJ databases">
        <title>Developing Vibrio natriegens as a novel, fast-growing host for biotechnology.</title>
        <authorList>
            <person name="Weinstock M.T."/>
            <person name="Hesek E.D."/>
            <person name="Wilson C.M."/>
            <person name="Gibson D.G."/>
        </authorList>
    </citation>
    <scope>NUCLEOTIDE SEQUENCE [LARGE SCALE GENOMIC DNA]</scope>
    <source>
        <strain evidence="3 4">ATCC 14048</strain>
    </source>
</reference>
<dbReference type="EMBL" id="CP016345">
    <property type="protein sequence ID" value="ANQ11366.1"/>
    <property type="molecule type" value="Genomic_DNA"/>
</dbReference>
<accession>A0AAN0Y055</accession>
<dbReference type="PROSITE" id="PS51257">
    <property type="entry name" value="PROKAR_LIPOPROTEIN"/>
    <property type="match status" value="1"/>
</dbReference>
<proteinExistence type="predicted"/>
<dbReference type="Proteomes" id="UP000092741">
    <property type="component" value="Chromosome 1"/>
</dbReference>
<evidence type="ECO:0000313" key="3">
    <source>
        <dbReference type="EMBL" id="ANQ11366.1"/>
    </source>
</evidence>
<organism evidence="3 4">
    <name type="scientific">Vibrio natriegens NBRC 15636 = ATCC 14048 = DSM 759</name>
    <dbReference type="NCBI Taxonomy" id="1219067"/>
    <lineage>
        <taxon>Bacteria</taxon>
        <taxon>Pseudomonadati</taxon>
        <taxon>Pseudomonadota</taxon>
        <taxon>Gammaproteobacteria</taxon>
        <taxon>Vibrionales</taxon>
        <taxon>Vibrionaceae</taxon>
        <taxon>Vibrio</taxon>
    </lineage>
</organism>
<feature type="coiled-coil region" evidence="1">
    <location>
        <begin position="44"/>
        <end position="71"/>
    </location>
</feature>
<dbReference type="KEGG" id="vna:PN96_12600"/>
<evidence type="ECO:0000256" key="1">
    <source>
        <dbReference type="SAM" id="Coils"/>
    </source>
</evidence>
<evidence type="ECO:0008006" key="5">
    <source>
        <dbReference type="Google" id="ProtNLM"/>
    </source>
</evidence>
<name>A0AAN0Y055_VIBNA</name>
<keyword evidence="1" id="KW-0175">Coiled coil</keyword>
<dbReference type="AlphaFoldDB" id="A0AAN0Y055"/>
<dbReference type="Pfam" id="PF06476">
    <property type="entry name" value="DUF1090"/>
    <property type="match status" value="1"/>
</dbReference>
<feature type="compositionally biased region" description="Polar residues" evidence="2">
    <location>
        <begin position="88"/>
        <end position="99"/>
    </location>
</feature>
<dbReference type="InterPro" id="IPR009468">
    <property type="entry name" value="DUF1090"/>
</dbReference>
<evidence type="ECO:0000256" key="2">
    <source>
        <dbReference type="SAM" id="MobiDB-lite"/>
    </source>
</evidence>
<dbReference type="RefSeq" id="WP_014230553.1">
    <property type="nucleotide sequence ID" value="NZ_ATFJ01000038.1"/>
</dbReference>
<sequence>MMRAVISGTVLTVGCSFSAFSQEELKGCDAKEFAVEQQLEYAKVQGKEQHIEGLERALASVQSECIREEQRQKLHAEIEKSTQKEKLQASSETEWELSQ</sequence>
<protein>
    <recommendedName>
        <fullName evidence="5">DUF1090 domain-containing protein</fullName>
    </recommendedName>
</protein>